<accession>W2TS34</accession>
<dbReference type="EMBL" id="KI657910">
    <property type="protein sequence ID" value="ETN84638.1"/>
    <property type="molecule type" value="Genomic_DNA"/>
</dbReference>
<dbReference type="KEGG" id="nai:NECAME_06799"/>
<name>W2TS34_NECAM</name>
<gene>
    <name evidence="4" type="ORF">NECAME_06799</name>
</gene>
<dbReference type="AlphaFoldDB" id="W2TS34"/>
<proteinExistence type="predicted"/>
<organism evidence="4 5">
    <name type="scientific">Necator americanus</name>
    <name type="common">Human hookworm</name>
    <dbReference type="NCBI Taxonomy" id="51031"/>
    <lineage>
        <taxon>Eukaryota</taxon>
        <taxon>Metazoa</taxon>
        <taxon>Ecdysozoa</taxon>
        <taxon>Nematoda</taxon>
        <taxon>Chromadorea</taxon>
        <taxon>Rhabditida</taxon>
        <taxon>Rhabditina</taxon>
        <taxon>Rhabditomorpha</taxon>
        <taxon>Strongyloidea</taxon>
        <taxon>Ancylostomatidae</taxon>
        <taxon>Bunostominae</taxon>
        <taxon>Necator</taxon>
    </lineage>
</organism>
<dbReference type="Proteomes" id="UP000053676">
    <property type="component" value="Unassembled WGS sequence"/>
</dbReference>
<feature type="region of interest" description="Disordered" evidence="3">
    <location>
        <begin position="1"/>
        <end position="25"/>
    </location>
</feature>
<reference evidence="5" key="1">
    <citation type="journal article" date="2014" name="Nat. Genet.">
        <title>Genome of the human hookworm Necator americanus.</title>
        <authorList>
            <person name="Tang Y.T."/>
            <person name="Gao X."/>
            <person name="Rosa B.A."/>
            <person name="Abubucker S."/>
            <person name="Hallsworth-Pepin K."/>
            <person name="Martin J."/>
            <person name="Tyagi R."/>
            <person name="Heizer E."/>
            <person name="Zhang X."/>
            <person name="Bhonagiri-Palsikar V."/>
            <person name="Minx P."/>
            <person name="Warren W.C."/>
            <person name="Wang Q."/>
            <person name="Zhan B."/>
            <person name="Hotez P.J."/>
            <person name="Sternberg P.W."/>
            <person name="Dougall A."/>
            <person name="Gaze S.T."/>
            <person name="Mulvenna J."/>
            <person name="Sotillo J."/>
            <person name="Ranganathan S."/>
            <person name="Rabelo E.M."/>
            <person name="Wilson R.K."/>
            <person name="Felgner P.L."/>
            <person name="Bethony J."/>
            <person name="Hawdon J.M."/>
            <person name="Gasser R.B."/>
            <person name="Loukas A."/>
            <person name="Mitreva M."/>
        </authorList>
    </citation>
    <scope>NUCLEOTIDE SEQUENCE [LARGE SCALE GENOMIC DNA]</scope>
</reference>
<evidence type="ECO:0000313" key="4">
    <source>
        <dbReference type="EMBL" id="ETN84638.1"/>
    </source>
</evidence>
<dbReference type="PANTHER" id="PTHR12610:SF12">
    <property type="entry name" value="SEQUENCE-SPECIFIC SINGLE-STRANDED DNA-BINDING PROTEIN, ISOFORM D"/>
    <property type="match status" value="1"/>
</dbReference>
<dbReference type="STRING" id="51031.W2TS34"/>
<keyword evidence="5" id="KW-1185">Reference proteome</keyword>
<keyword evidence="2" id="KW-0539">Nucleus</keyword>
<evidence type="ECO:0000256" key="3">
    <source>
        <dbReference type="SAM" id="MobiDB-lite"/>
    </source>
</evidence>
<protein>
    <submittedName>
        <fullName evidence="4">Uncharacterized protein</fullName>
    </submittedName>
</protein>
<comment type="subcellular location">
    <subcellularLocation>
        <location evidence="1">Nucleus</location>
    </subcellularLocation>
</comment>
<evidence type="ECO:0000256" key="2">
    <source>
        <dbReference type="ARBA" id="ARBA00023242"/>
    </source>
</evidence>
<dbReference type="PANTHER" id="PTHR12610">
    <property type="entry name" value="SINGLE STRANDED DNA BINDING PROTEIN"/>
    <property type="match status" value="1"/>
</dbReference>
<evidence type="ECO:0000256" key="1">
    <source>
        <dbReference type="ARBA" id="ARBA00004123"/>
    </source>
</evidence>
<dbReference type="InterPro" id="IPR006594">
    <property type="entry name" value="LisH"/>
</dbReference>
<dbReference type="GO" id="GO:0005634">
    <property type="term" value="C:nucleus"/>
    <property type="evidence" value="ECO:0007669"/>
    <property type="project" value="UniProtKB-SubCell"/>
</dbReference>
<dbReference type="PROSITE" id="PS50896">
    <property type="entry name" value="LISH"/>
    <property type="match status" value="1"/>
</dbReference>
<evidence type="ECO:0000313" key="5">
    <source>
        <dbReference type="Proteomes" id="UP000053676"/>
    </source>
</evidence>
<sequence>MFNPQAARRPPGSMQPNPVAPVQSQSDINAKEKLAAYVYEYLVISGATKTAEVFKEEVLSNVPNGAIKPSEIGPARVVSFLRLFWDLYCAAPERRDGPDGQSTQEAKAFHDFGFVPGGFGPPGPMMNGMHAPGRDLFGVFMRYETTVRAALLYK</sequence>
<dbReference type="OrthoDB" id="5600002at2759"/>
<dbReference type="GO" id="GO:0045944">
    <property type="term" value="P:positive regulation of transcription by RNA polymerase II"/>
    <property type="evidence" value="ECO:0007669"/>
    <property type="project" value="TreeGrafter"/>
</dbReference>